<keyword evidence="2" id="KW-0812">Transmembrane</keyword>
<dbReference type="RefSeq" id="WP_273664541.1">
    <property type="nucleotide sequence ID" value="NZ_CP168178.1"/>
</dbReference>
<evidence type="ECO:0000256" key="1">
    <source>
        <dbReference type="SAM" id="MobiDB-lite"/>
    </source>
</evidence>
<sequence>MARPGQLSFLGRVFASAIARRLAYALVAIVLSWCGISRAEAKEYATQGAAYAGCISATQAYLAARNTPKSDSNPRCVILATGNKFYQGIFSFKPCDTCTPYDVEVDRHSWLAGCDSEPSYTGAGPWGSYIGTARSGSIGCRNGCDGVWFGNADDTMTWQTTGAVCPEDPPKTCEGMKGYLWNRYLGVCEPTPPDKCPEGQSKNAKGTCEPNACPEGMVLGQDGTCKPKDNECPAGQIKSPTGSCLPGDGQCAAGEVRGPDGTCKKDGDGDGEPDGEGDGEGDPQKSQFSGGDDCNTPPSCSGDAIMCGQARIQWRIDCNTRKNRNISGGTCTTMPVCTGEKCDAMEYSSMLFQWRSACAAEKLLAKGTGDGGGTGQQPEWTKVGGMSQDPGAGASPNDTKLGTNNVTTDDLDQSGFGGGQCIGFASGGGGTGISSGFTQTMASPPAIWCNYITAVKGIFILIGSVASVVILAKMGNG</sequence>
<dbReference type="Proteomes" id="UP001140230">
    <property type="component" value="Unassembled WGS sequence"/>
</dbReference>
<dbReference type="EMBL" id="JANWTP010000090">
    <property type="protein sequence ID" value="MDC8639994.1"/>
    <property type="molecule type" value="Genomic_DNA"/>
</dbReference>
<evidence type="ECO:0000313" key="3">
    <source>
        <dbReference type="EMBL" id="MDC8639994.1"/>
    </source>
</evidence>
<evidence type="ECO:0000256" key="2">
    <source>
        <dbReference type="SAM" id="Phobius"/>
    </source>
</evidence>
<comment type="caution">
    <text evidence="3">The sequence shown here is derived from an EMBL/GenBank/DDBJ whole genome shotgun (WGS) entry which is preliminary data.</text>
</comment>
<feature type="compositionally biased region" description="Acidic residues" evidence="1">
    <location>
        <begin position="269"/>
        <end position="281"/>
    </location>
</feature>
<name>A0A9X4BUT0_9XANT</name>
<keyword evidence="2" id="KW-0472">Membrane</keyword>
<feature type="transmembrane region" description="Helical" evidence="2">
    <location>
        <begin position="451"/>
        <end position="472"/>
    </location>
</feature>
<evidence type="ECO:0000313" key="4">
    <source>
        <dbReference type="Proteomes" id="UP001140230"/>
    </source>
</evidence>
<accession>A0A9X4BUT0</accession>
<feature type="region of interest" description="Disordered" evidence="1">
    <location>
        <begin position="262"/>
        <end position="294"/>
    </location>
</feature>
<organism evidence="3 4">
    <name type="scientific">Xanthomonas hortorum pv. hederae</name>
    <dbReference type="NCBI Taxonomy" id="453603"/>
    <lineage>
        <taxon>Bacteria</taxon>
        <taxon>Pseudomonadati</taxon>
        <taxon>Pseudomonadota</taxon>
        <taxon>Gammaproteobacteria</taxon>
        <taxon>Lysobacterales</taxon>
        <taxon>Lysobacteraceae</taxon>
        <taxon>Xanthomonas</taxon>
    </lineage>
</organism>
<keyword evidence="2" id="KW-1133">Transmembrane helix</keyword>
<gene>
    <name evidence="3" type="ORF">NY667_19840</name>
</gene>
<protein>
    <submittedName>
        <fullName evidence="3">Uncharacterized protein</fullName>
    </submittedName>
</protein>
<reference evidence="3" key="1">
    <citation type="journal article" date="2022" name="Phytopathology">
        <title>Whole genome sequencing-based tracing of a 2022 introduction and outbreak of Xanthomonas hortorum pv. pelargonii.</title>
        <authorList>
            <person name="Iruegas Bocardo F."/>
            <person name="Weisberg A.J."/>
            <person name="Riutta E.R."/>
            <person name="Kilday K.B."/>
            <person name="Bonkowski J.C."/>
            <person name="Creswell T.C."/>
            <person name="Daughtrey M."/>
            <person name="Rane K.K."/>
            <person name="Grunwald N.J."/>
            <person name="Chang J.H."/>
            <person name="Putnam M."/>
        </authorList>
    </citation>
    <scope>NUCLEOTIDE SEQUENCE</scope>
    <source>
        <strain evidence="3">22-338</strain>
    </source>
</reference>
<reference evidence="3" key="2">
    <citation type="submission" date="2022-08" db="EMBL/GenBank/DDBJ databases">
        <authorList>
            <person name="Iruegas-Bocardo F."/>
            <person name="Weisberg A.J."/>
            <person name="Riutta E.R."/>
            <person name="Kilday K."/>
            <person name="Bonkowski J.C."/>
            <person name="Creswell T."/>
            <person name="Daughtrey M.L."/>
            <person name="Rane K."/>
            <person name="Grunwald N.J."/>
            <person name="Chang J.H."/>
            <person name="Putnam M.L."/>
        </authorList>
    </citation>
    <scope>NUCLEOTIDE SEQUENCE</scope>
    <source>
        <strain evidence="3">22-338</strain>
    </source>
</reference>
<dbReference type="AlphaFoldDB" id="A0A9X4BUT0"/>
<proteinExistence type="predicted"/>